<accession>A0A8S1KGS2</accession>
<proteinExistence type="predicted"/>
<keyword evidence="2" id="KW-1185">Reference proteome</keyword>
<dbReference type="AlphaFoldDB" id="A0A8S1KGS2"/>
<sequence length="59" mass="7185">MMNNDVHFSRILIVALSTQNQDYQQNQKAMLFYSKLLEGMRLNFLKDYPNYYQLQKIKH</sequence>
<gene>
    <name evidence="1" type="ORF">PPRIM_AZ9-3.1.T0200181</name>
</gene>
<evidence type="ECO:0000313" key="2">
    <source>
        <dbReference type="Proteomes" id="UP000688137"/>
    </source>
</evidence>
<evidence type="ECO:0000313" key="1">
    <source>
        <dbReference type="EMBL" id="CAD8053145.1"/>
    </source>
</evidence>
<organism evidence="1 2">
    <name type="scientific">Paramecium primaurelia</name>
    <dbReference type="NCBI Taxonomy" id="5886"/>
    <lineage>
        <taxon>Eukaryota</taxon>
        <taxon>Sar</taxon>
        <taxon>Alveolata</taxon>
        <taxon>Ciliophora</taxon>
        <taxon>Intramacronucleata</taxon>
        <taxon>Oligohymenophorea</taxon>
        <taxon>Peniculida</taxon>
        <taxon>Parameciidae</taxon>
        <taxon>Paramecium</taxon>
    </lineage>
</organism>
<dbReference type="EMBL" id="CAJJDM010000017">
    <property type="protein sequence ID" value="CAD8053145.1"/>
    <property type="molecule type" value="Genomic_DNA"/>
</dbReference>
<reference evidence="1" key="1">
    <citation type="submission" date="2021-01" db="EMBL/GenBank/DDBJ databases">
        <authorList>
            <consortium name="Genoscope - CEA"/>
            <person name="William W."/>
        </authorList>
    </citation>
    <scope>NUCLEOTIDE SEQUENCE</scope>
</reference>
<name>A0A8S1KGS2_PARPR</name>
<protein>
    <submittedName>
        <fullName evidence="1">Uncharacterized protein</fullName>
    </submittedName>
</protein>
<dbReference type="Proteomes" id="UP000688137">
    <property type="component" value="Unassembled WGS sequence"/>
</dbReference>
<comment type="caution">
    <text evidence="1">The sequence shown here is derived from an EMBL/GenBank/DDBJ whole genome shotgun (WGS) entry which is preliminary data.</text>
</comment>